<evidence type="ECO:0000313" key="8">
    <source>
        <dbReference type="EMBL" id="TPG10844.1"/>
    </source>
</evidence>
<dbReference type="EMBL" id="RCZK01000010">
    <property type="protein sequence ID" value="TPG10844.1"/>
    <property type="molecule type" value="Genomic_DNA"/>
</dbReference>
<keyword evidence="5" id="KW-0998">Cell outer membrane</keyword>
<accession>A0A502CDZ8</accession>
<evidence type="ECO:0000256" key="5">
    <source>
        <dbReference type="ARBA" id="ARBA00023237"/>
    </source>
</evidence>
<keyword evidence="4" id="KW-0472">Membrane</keyword>
<dbReference type="InterPro" id="IPR051906">
    <property type="entry name" value="TolC-like"/>
</dbReference>
<evidence type="ECO:0000256" key="2">
    <source>
        <dbReference type="ARBA" id="ARBA00022452"/>
    </source>
</evidence>
<dbReference type="RefSeq" id="WP_140872304.1">
    <property type="nucleotide sequence ID" value="NZ_RCZK01000010.1"/>
</dbReference>
<comment type="subcellular location">
    <subcellularLocation>
        <location evidence="1">Cell outer membrane</location>
    </subcellularLocation>
</comment>
<feature type="region of interest" description="Disordered" evidence="7">
    <location>
        <begin position="51"/>
        <end position="82"/>
    </location>
</feature>
<evidence type="ECO:0000256" key="3">
    <source>
        <dbReference type="ARBA" id="ARBA00022692"/>
    </source>
</evidence>
<keyword evidence="3" id="KW-0812">Transmembrane</keyword>
<dbReference type="Proteomes" id="UP000318413">
    <property type="component" value="Unassembled WGS sequence"/>
</dbReference>
<organism evidence="8 9">
    <name type="scientific">Sphingomonas oligophenolica</name>
    <dbReference type="NCBI Taxonomy" id="301154"/>
    <lineage>
        <taxon>Bacteria</taxon>
        <taxon>Pseudomonadati</taxon>
        <taxon>Pseudomonadota</taxon>
        <taxon>Alphaproteobacteria</taxon>
        <taxon>Sphingomonadales</taxon>
        <taxon>Sphingomonadaceae</taxon>
        <taxon>Sphingomonas</taxon>
    </lineage>
</organism>
<dbReference type="SUPFAM" id="SSF56954">
    <property type="entry name" value="Outer membrane efflux proteins (OEP)"/>
    <property type="match status" value="1"/>
</dbReference>
<proteinExistence type="predicted"/>
<sequence>MHVTILPRRRAFRAGLYLSAIGAALAGIPVTPAIAVAGTAAGTASPSIGEPGVGALQADPAPIRIRPPSSAENPAPAPTTTVVVPPVTTDIRQPQLPAIGTGVGTTIAAPAYGPPAPAGPQLPLPAAALPSDAPPATRLPRATSRPMELDVAKDPILSSALTTASPEEFRRLVVAAVDQHPALTENEAYTNEARYARDQQKAQYYPSAEVDVPGFRVLGRQFAGQSIDNIVERTRADQRFDALATVNQLVTDFGATANRVKAAGSRLRAAAYGVDNAADQVALNTVAAWYDVYTLRTVVALTDSYRTELVRNRAAIAQRIDGGVSAPADAALIENAVANLDIRIARFRQQLASAEARFRELTGSPPPPGLMRAPDLGDIPATIDAARDAAATTATTRAAREQALAATRDAKASTRDLLPNISASLNAGRYGLIQSNRDYDVVARITLRQRFFGGLPERARSAAAHADALDARARRIAQENARDAETAFSDLGSLEQQRAALEASYIATLRTRDATIERFRYSRGTLFDVLNASDTFYSAAIGYIQALSQRDAARYVLLSRTGKLLDAFGIPTYDTRKFDQ</sequence>
<dbReference type="GO" id="GO:0015562">
    <property type="term" value="F:efflux transmembrane transporter activity"/>
    <property type="evidence" value="ECO:0007669"/>
    <property type="project" value="InterPro"/>
</dbReference>
<evidence type="ECO:0000256" key="6">
    <source>
        <dbReference type="SAM" id="Coils"/>
    </source>
</evidence>
<gene>
    <name evidence="8" type="ORF">EAH84_12250</name>
</gene>
<dbReference type="Gene3D" id="1.20.1600.10">
    <property type="entry name" value="Outer membrane efflux proteins (OEP)"/>
    <property type="match status" value="1"/>
</dbReference>
<protein>
    <submittedName>
        <fullName evidence="8">TolC family protein</fullName>
    </submittedName>
</protein>
<dbReference type="GO" id="GO:0015288">
    <property type="term" value="F:porin activity"/>
    <property type="evidence" value="ECO:0007669"/>
    <property type="project" value="TreeGrafter"/>
</dbReference>
<dbReference type="PANTHER" id="PTHR30026:SF22">
    <property type="entry name" value="OUTER MEMBRANE EFFLUX PROTEIN"/>
    <property type="match status" value="1"/>
</dbReference>
<evidence type="ECO:0000256" key="1">
    <source>
        <dbReference type="ARBA" id="ARBA00004442"/>
    </source>
</evidence>
<keyword evidence="9" id="KW-1185">Reference proteome</keyword>
<keyword evidence="2" id="KW-1134">Transmembrane beta strand</keyword>
<keyword evidence="6" id="KW-0175">Coiled coil</keyword>
<feature type="coiled-coil region" evidence="6">
    <location>
        <begin position="337"/>
        <end position="364"/>
    </location>
</feature>
<dbReference type="AlphaFoldDB" id="A0A502CDZ8"/>
<dbReference type="GO" id="GO:0009279">
    <property type="term" value="C:cell outer membrane"/>
    <property type="evidence" value="ECO:0007669"/>
    <property type="project" value="UniProtKB-SubCell"/>
</dbReference>
<dbReference type="PANTHER" id="PTHR30026">
    <property type="entry name" value="OUTER MEMBRANE PROTEIN TOLC"/>
    <property type="match status" value="1"/>
</dbReference>
<dbReference type="OrthoDB" id="7402961at2"/>
<evidence type="ECO:0000256" key="7">
    <source>
        <dbReference type="SAM" id="MobiDB-lite"/>
    </source>
</evidence>
<reference evidence="8 9" key="1">
    <citation type="journal article" date="2019" name="Environ. Microbiol.">
        <title>Species interactions and distinct microbial communities in high Arctic permafrost affected cryosols are associated with the CH4 and CO2 gas fluxes.</title>
        <authorList>
            <person name="Altshuler I."/>
            <person name="Hamel J."/>
            <person name="Turney S."/>
            <person name="Magnuson E."/>
            <person name="Levesque R."/>
            <person name="Greer C."/>
            <person name="Whyte L.G."/>
        </authorList>
    </citation>
    <scope>NUCLEOTIDE SEQUENCE [LARGE SCALE GENOMIC DNA]</scope>
    <source>
        <strain evidence="8 9">S5.1</strain>
    </source>
</reference>
<evidence type="ECO:0000313" key="9">
    <source>
        <dbReference type="Proteomes" id="UP000318413"/>
    </source>
</evidence>
<dbReference type="GO" id="GO:1990281">
    <property type="term" value="C:efflux pump complex"/>
    <property type="evidence" value="ECO:0007669"/>
    <property type="project" value="TreeGrafter"/>
</dbReference>
<name>A0A502CDZ8_9SPHN</name>
<comment type="caution">
    <text evidence="8">The sequence shown here is derived from an EMBL/GenBank/DDBJ whole genome shotgun (WGS) entry which is preliminary data.</text>
</comment>
<evidence type="ECO:0000256" key="4">
    <source>
        <dbReference type="ARBA" id="ARBA00023136"/>
    </source>
</evidence>